<evidence type="ECO:0000256" key="1">
    <source>
        <dbReference type="ARBA" id="ARBA00022763"/>
    </source>
</evidence>
<dbReference type="Pfam" id="PF11967">
    <property type="entry name" value="RecO_N"/>
    <property type="match status" value="1"/>
</dbReference>
<dbReference type="InterPro" id="IPR012340">
    <property type="entry name" value="NA-bd_OB-fold"/>
</dbReference>
<dbReference type="Pfam" id="PF02565">
    <property type="entry name" value="RecO_C"/>
    <property type="match status" value="1"/>
</dbReference>
<organism evidence="6 7">
    <name type="scientific">Parapedobacter deserti</name>
    <dbReference type="NCBI Taxonomy" id="1912957"/>
    <lineage>
        <taxon>Bacteria</taxon>
        <taxon>Pseudomonadati</taxon>
        <taxon>Bacteroidota</taxon>
        <taxon>Sphingobacteriia</taxon>
        <taxon>Sphingobacteriales</taxon>
        <taxon>Sphingobacteriaceae</taxon>
        <taxon>Parapedobacter</taxon>
    </lineage>
</organism>
<dbReference type="PANTHER" id="PTHR33991">
    <property type="entry name" value="DNA REPAIR PROTEIN RECO"/>
    <property type="match status" value="1"/>
</dbReference>
<comment type="similarity">
    <text evidence="4">Belongs to the RecO family.</text>
</comment>
<evidence type="ECO:0000259" key="5">
    <source>
        <dbReference type="Pfam" id="PF11967"/>
    </source>
</evidence>
<comment type="function">
    <text evidence="4">Involved in DNA repair and RecF pathway recombination.</text>
</comment>
<proteinExistence type="inferred from homology"/>
<dbReference type="Gene3D" id="2.40.50.140">
    <property type="entry name" value="Nucleic acid-binding proteins"/>
    <property type="match status" value="1"/>
</dbReference>
<dbReference type="NCBIfam" id="TIGR00613">
    <property type="entry name" value="reco"/>
    <property type="match status" value="1"/>
</dbReference>
<dbReference type="InterPro" id="IPR022572">
    <property type="entry name" value="DNA_rep/recomb_RecO_N"/>
</dbReference>
<name>A0ABV7JGZ9_9SPHI</name>
<protein>
    <recommendedName>
        <fullName evidence="4">DNA repair protein RecO</fullName>
    </recommendedName>
    <alternativeName>
        <fullName evidence="4">Recombination protein O</fullName>
    </alternativeName>
</protein>
<evidence type="ECO:0000313" key="7">
    <source>
        <dbReference type="Proteomes" id="UP001595526"/>
    </source>
</evidence>
<feature type="domain" description="DNA replication/recombination mediator RecO N-terminal" evidence="5">
    <location>
        <begin position="1"/>
        <end position="76"/>
    </location>
</feature>
<dbReference type="InterPro" id="IPR037278">
    <property type="entry name" value="ARFGAP/RecO"/>
</dbReference>
<keyword evidence="2 4" id="KW-0233">DNA recombination</keyword>
<evidence type="ECO:0000256" key="3">
    <source>
        <dbReference type="ARBA" id="ARBA00023204"/>
    </source>
</evidence>
<dbReference type="HAMAP" id="MF_00201">
    <property type="entry name" value="RecO"/>
    <property type="match status" value="1"/>
</dbReference>
<dbReference type="RefSeq" id="WP_379020715.1">
    <property type="nucleotide sequence ID" value="NZ_JBHRTA010000016.1"/>
</dbReference>
<dbReference type="PANTHER" id="PTHR33991:SF1">
    <property type="entry name" value="DNA REPAIR PROTEIN RECO"/>
    <property type="match status" value="1"/>
</dbReference>
<comment type="caution">
    <text evidence="6">The sequence shown here is derived from an EMBL/GenBank/DDBJ whole genome shotgun (WGS) entry which is preliminary data.</text>
</comment>
<evidence type="ECO:0000256" key="2">
    <source>
        <dbReference type="ARBA" id="ARBA00023172"/>
    </source>
</evidence>
<keyword evidence="1 4" id="KW-0227">DNA damage</keyword>
<dbReference type="EMBL" id="JBHRTA010000016">
    <property type="protein sequence ID" value="MFC3197229.1"/>
    <property type="molecule type" value="Genomic_DNA"/>
</dbReference>
<sequence length="240" mass="27225">MLHKTRGIVLKSTNYSESSLIAQVFTEKLGLQSYLVKGARRPKAKIGMMLFQPLSLLDMVVHFREQSTLQRIAEARQQPSFQSIPYDIMKSTVVLFLNEILHKSLRQQAADEPLFNFVFNAISWLDSAEKMPPDFHLFFLLRLSRFLGFGAAAPKHGQGFFDLKDGVFCDRLPTHALILQQPHVSQMAGLMACAVENLGNLQLPVADRRFLLAKIIDFYQLHIDNLGEIKSHTVLEEVLS</sequence>
<evidence type="ECO:0000256" key="4">
    <source>
        <dbReference type="HAMAP-Rule" id="MF_00201"/>
    </source>
</evidence>
<gene>
    <name evidence="4 6" type="primary">recO</name>
    <name evidence="6" type="ORF">ACFOET_06365</name>
</gene>
<keyword evidence="3 4" id="KW-0234">DNA repair</keyword>
<dbReference type="SUPFAM" id="SSF57863">
    <property type="entry name" value="ArfGap/RecO-like zinc finger"/>
    <property type="match status" value="1"/>
</dbReference>
<reference evidence="7" key="1">
    <citation type="journal article" date="2019" name="Int. J. Syst. Evol. Microbiol.">
        <title>The Global Catalogue of Microorganisms (GCM) 10K type strain sequencing project: providing services to taxonomists for standard genome sequencing and annotation.</title>
        <authorList>
            <consortium name="The Broad Institute Genomics Platform"/>
            <consortium name="The Broad Institute Genome Sequencing Center for Infectious Disease"/>
            <person name="Wu L."/>
            <person name="Ma J."/>
        </authorList>
    </citation>
    <scope>NUCLEOTIDE SEQUENCE [LARGE SCALE GENOMIC DNA]</scope>
    <source>
        <strain evidence="7">KCTC 52416</strain>
    </source>
</reference>
<dbReference type="SUPFAM" id="SSF50249">
    <property type="entry name" value="Nucleic acid-binding proteins"/>
    <property type="match status" value="1"/>
</dbReference>
<dbReference type="InterPro" id="IPR003717">
    <property type="entry name" value="RecO"/>
</dbReference>
<accession>A0ABV7JGZ9</accession>
<evidence type="ECO:0000313" key="6">
    <source>
        <dbReference type="EMBL" id="MFC3197229.1"/>
    </source>
</evidence>
<dbReference type="Proteomes" id="UP001595526">
    <property type="component" value="Unassembled WGS sequence"/>
</dbReference>
<keyword evidence="7" id="KW-1185">Reference proteome</keyword>